<dbReference type="PANTHER" id="PTHR10094:SF25">
    <property type="entry name" value="SCP2 STEROL-BINDING DOMAIN-CONTAINING PROTEIN 1"/>
    <property type="match status" value="1"/>
</dbReference>
<dbReference type="Pfam" id="PF13508">
    <property type="entry name" value="Acetyltransf_7"/>
    <property type="match status" value="1"/>
</dbReference>
<dbReference type="GO" id="GO:0016747">
    <property type="term" value="F:acyltransferase activity, transferring groups other than amino-acyl groups"/>
    <property type="evidence" value="ECO:0007669"/>
    <property type="project" value="InterPro"/>
</dbReference>
<dbReference type="AlphaFoldDB" id="A0A7S1RA62"/>
<gene>
    <name evidence="3" type="ORF">ACAT0790_LOCUS36583</name>
</gene>
<dbReference type="SUPFAM" id="SSF55718">
    <property type="entry name" value="SCP-like"/>
    <property type="match status" value="1"/>
</dbReference>
<dbReference type="CDD" id="cd04301">
    <property type="entry name" value="NAT_SF"/>
    <property type="match status" value="1"/>
</dbReference>
<dbReference type="EMBL" id="HBGE01061032">
    <property type="protein sequence ID" value="CAD9159818.1"/>
    <property type="molecule type" value="Transcribed_RNA"/>
</dbReference>
<dbReference type="PANTHER" id="PTHR10094">
    <property type="entry name" value="STEROL CARRIER PROTEIN 2 SCP-2 FAMILY PROTEIN"/>
    <property type="match status" value="1"/>
</dbReference>
<dbReference type="InterPro" id="IPR000182">
    <property type="entry name" value="GNAT_dom"/>
</dbReference>
<dbReference type="InterPro" id="IPR036527">
    <property type="entry name" value="SCP2_sterol-bd_dom_sf"/>
</dbReference>
<dbReference type="InterPro" id="IPR016181">
    <property type="entry name" value="Acyl_CoA_acyltransferase"/>
</dbReference>
<dbReference type="GO" id="GO:0005829">
    <property type="term" value="C:cytosol"/>
    <property type="evidence" value="ECO:0007669"/>
    <property type="project" value="TreeGrafter"/>
</dbReference>
<dbReference type="Gene3D" id="3.30.1050.10">
    <property type="entry name" value="SCP2 sterol-binding domain"/>
    <property type="match status" value="1"/>
</dbReference>
<proteinExistence type="predicted"/>
<name>A0A7S1RA62_ALECA</name>
<feature type="region of interest" description="Disordered" evidence="1">
    <location>
        <begin position="19"/>
        <end position="42"/>
    </location>
</feature>
<dbReference type="InterPro" id="IPR003033">
    <property type="entry name" value="SCP2_sterol-bd_dom"/>
</dbReference>
<dbReference type="Pfam" id="PF02036">
    <property type="entry name" value="SCP2"/>
    <property type="match status" value="1"/>
</dbReference>
<evidence type="ECO:0000313" key="3">
    <source>
        <dbReference type="EMBL" id="CAD9159818.1"/>
    </source>
</evidence>
<reference evidence="3" key="1">
    <citation type="submission" date="2021-01" db="EMBL/GenBank/DDBJ databases">
        <authorList>
            <person name="Corre E."/>
            <person name="Pelletier E."/>
            <person name="Niang G."/>
            <person name="Scheremetjew M."/>
            <person name="Finn R."/>
            <person name="Kale V."/>
            <person name="Holt S."/>
            <person name="Cochrane G."/>
            <person name="Meng A."/>
            <person name="Brown T."/>
            <person name="Cohen L."/>
        </authorList>
    </citation>
    <scope>NUCLEOTIDE SEQUENCE</scope>
    <source>
        <strain evidence="3">OF101</strain>
    </source>
</reference>
<evidence type="ECO:0000256" key="1">
    <source>
        <dbReference type="SAM" id="MobiDB-lite"/>
    </source>
</evidence>
<organism evidence="3">
    <name type="scientific">Alexandrium catenella</name>
    <name type="common">Red tide dinoflagellate</name>
    <name type="synonym">Gonyaulax catenella</name>
    <dbReference type="NCBI Taxonomy" id="2925"/>
    <lineage>
        <taxon>Eukaryota</taxon>
        <taxon>Sar</taxon>
        <taxon>Alveolata</taxon>
        <taxon>Dinophyceae</taxon>
        <taxon>Gonyaulacales</taxon>
        <taxon>Pyrocystaceae</taxon>
        <taxon>Alexandrium</taxon>
    </lineage>
</organism>
<sequence length="367" mass="39824">MSPLSVAARRVRLSARLAEKDEQLRGAPADGGPDESAPSGGISVVIGTSKLAEEHPGLEDRLTDMINRSYQAVEGTGPRMLQQQPVSVRLQMGDGGTRANRVLHVAFRGAEVVGCISSSFATLWTEPGVGHWGLLVVDLSCQSTGVGSALVAAAERRLAEECDQIHIEHDFFPGRPHSERLRAWYEKCGYARIHGQPKEGPPGSEFCGCRKGISDEERSRGRCRRLAAERSEIAAELAALPHDPEGEAEERLELRSQAMFEALSALVKEKGAEGVAWLQSVFQVVLVDVGPEGSFLLDLKNGAGEARFAEDPEADCTVLMTDGDFADWTEKKLDTMNAFWAGRLKVRGDGNRVQGLIAVCEFAWACR</sequence>
<feature type="domain" description="N-acetyltransferase" evidence="2">
    <location>
        <begin position="60"/>
        <end position="216"/>
    </location>
</feature>
<dbReference type="Gene3D" id="3.40.630.30">
    <property type="match status" value="1"/>
</dbReference>
<evidence type="ECO:0000259" key="2">
    <source>
        <dbReference type="PROSITE" id="PS51186"/>
    </source>
</evidence>
<accession>A0A7S1RA62</accession>
<protein>
    <recommendedName>
        <fullName evidence="2">N-acetyltransferase domain-containing protein</fullName>
    </recommendedName>
</protein>
<dbReference type="SUPFAM" id="SSF55729">
    <property type="entry name" value="Acyl-CoA N-acyltransferases (Nat)"/>
    <property type="match status" value="1"/>
</dbReference>
<dbReference type="PROSITE" id="PS51186">
    <property type="entry name" value="GNAT"/>
    <property type="match status" value="1"/>
</dbReference>